<dbReference type="AlphaFoldDB" id="A0A1I7WRP5"/>
<reference evidence="3" key="1">
    <citation type="submission" date="2016-11" db="UniProtKB">
        <authorList>
            <consortium name="WormBaseParasite"/>
        </authorList>
    </citation>
    <scope>IDENTIFICATION</scope>
</reference>
<dbReference type="GO" id="GO:0071014">
    <property type="term" value="C:post-mRNA release spliceosomal complex"/>
    <property type="evidence" value="ECO:0007669"/>
    <property type="project" value="TreeGrafter"/>
</dbReference>
<accession>A0A1I7WRP5</accession>
<evidence type="ECO:0000256" key="1">
    <source>
        <dbReference type="ARBA" id="ARBA00005595"/>
    </source>
</evidence>
<protein>
    <submittedName>
        <fullName evidence="3">Protein yippee-like</fullName>
    </submittedName>
</protein>
<evidence type="ECO:0000313" key="2">
    <source>
        <dbReference type="Proteomes" id="UP000095283"/>
    </source>
</evidence>
<dbReference type="InterPro" id="IPR007590">
    <property type="entry name" value="Saf4/Yju2"/>
</dbReference>
<dbReference type="Proteomes" id="UP000095283">
    <property type="component" value="Unplaced"/>
</dbReference>
<name>A0A1I7WRP5_HETBA</name>
<dbReference type="Pfam" id="PF04502">
    <property type="entry name" value="Saf4_Yju2"/>
    <property type="match status" value="1"/>
</dbReference>
<dbReference type="PANTHER" id="PTHR12111">
    <property type="entry name" value="SPLICING FACTOR YJU2"/>
    <property type="match status" value="1"/>
</dbReference>
<comment type="similarity">
    <text evidence="1">Belongs to the CWC16 family.</text>
</comment>
<evidence type="ECO:0000313" key="3">
    <source>
        <dbReference type="WBParaSite" id="Hba_07852"/>
    </source>
</evidence>
<dbReference type="PANTHER" id="PTHR12111:SF2">
    <property type="entry name" value="SPLICING FACTOR YJU2B-RELATED"/>
    <property type="match status" value="1"/>
</dbReference>
<dbReference type="GO" id="GO:0000398">
    <property type="term" value="P:mRNA splicing, via spliceosome"/>
    <property type="evidence" value="ECO:0007669"/>
    <property type="project" value="InterPro"/>
</dbReference>
<proteinExistence type="inferred from homology"/>
<organism evidence="2 3">
    <name type="scientific">Heterorhabditis bacteriophora</name>
    <name type="common">Entomopathogenic nematode worm</name>
    <dbReference type="NCBI Taxonomy" id="37862"/>
    <lineage>
        <taxon>Eukaryota</taxon>
        <taxon>Metazoa</taxon>
        <taxon>Ecdysozoa</taxon>
        <taxon>Nematoda</taxon>
        <taxon>Chromadorea</taxon>
        <taxon>Rhabditida</taxon>
        <taxon>Rhabditina</taxon>
        <taxon>Rhabditomorpha</taxon>
        <taxon>Strongyloidea</taxon>
        <taxon>Heterorhabditidae</taxon>
        <taxon>Heterorhabditis</taxon>
    </lineage>
</organism>
<sequence length="33" mass="3879">MPFNIWCLGCHNHVGMGVRYNAEKKKEEVHTYS</sequence>
<dbReference type="GO" id="GO:0005684">
    <property type="term" value="C:U2-type spliceosomal complex"/>
    <property type="evidence" value="ECO:0007669"/>
    <property type="project" value="TreeGrafter"/>
</dbReference>
<dbReference type="WBParaSite" id="Hba_07852">
    <property type="protein sequence ID" value="Hba_07852"/>
    <property type="gene ID" value="Hba_07852"/>
</dbReference>
<keyword evidence="2" id="KW-1185">Reference proteome</keyword>